<accession>A0AAP0KI76</accession>
<organism evidence="3 4">
    <name type="scientific">Stephania japonica</name>
    <dbReference type="NCBI Taxonomy" id="461633"/>
    <lineage>
        <taxon>Eukaryota</taxon>
        <taxon>Viridiplantae</taxon>
        <taxon>Streptophyta</taxon>
        <taxon>Embryophyta</taxon>
        <taxon>Tracheophyta</taxon>
        <taxon>Spermatophyta</taxon>
        <taxon>Magnoliopsida</taxon>
        <taxon>Ranunculales</taxon>
        <taxon>Menispermaceae</taxon>
        <taxon>Menispermoideae</taxon>
        <taxon>Cissampelideae</taxon>
        <taxon>Stephania</taxon>
    </lineage>
</organism>
<dbReference type="PANTHER" id="PTHR33052">
    <property type="entry name" value="DUF4228 DOMAIN PROTEIN-RELATED"/>
    <property type="match status" value="1"/>
</dbReference>
<dbReference type="AlphaFoldDB" id="A0AAP0KI76"/>
<reference evidence="3 4" key="1">
    <citation type="submission" date="2024-01" db="EMBL/GenBank/DDBJ databases">
        <title>Genome assemblies of Stephania.</title>
        <authorList>
            <person name="Yang L."/>
        </authorList>
    </citation>
    <scope>NUCLEOTIDE SEQUENCE [LARGE SCALE GENOMIC DNA]</scope>
    <source>
        <strain evidence="3">QJT</strain>
        <tissue evidence="3">Leaf</tissue>
    </source>
</reference>
<evidence type="ECO:0000256" key="1">
    <source>
        <dbReference type="SAM" id="MobiDB-lite"/>
    </source>
</evidence>
<evidence type="ECO:0000256" key="2">
    <source>
        <dbReference type="SAM" id="Phobius"/>
    </source>
</evidence>
<dbReference type="Pfam" id="PF14009">
    <property type="entry name" value="PADRE"/>
    <property type="match status" value="1"/>
</dbReference>
<evidence type="ECO:0000313" key="3">
    <source>
        <dbReference type="EMBL" id="KAK9153036.1"/>
    </source>
</evidence>
<keyword evidence="2" id="KW-0812">Transmembrane</keyword>
<dbReference type="InterPro" id="IPR025322">
    <property type="entry name" value="PADRE_dom"/>
</dbReference>
<feature type="transmembrane region" description="Helical" evidence="2">
    <location>
        <begin position="42"/>
        <end position="61"/>
    </location>
</feature>
<keyword evidence="2" id="KW-1133">Transmembrane helix</keyword>
<feature type="region of interest" description="Disordered" evidence="1">
    <location>
        <begin position="160"/>
        <end position="216"/>
    </location>
</feature>
<dbReference type="EMBL" id="JBBNAE010000001">
    <property type="protein sequence ID" value="KAK9153036.1"/>
    <property type="molecule type" value="Genomic_DNA"/>
</dbReference>
<comment type="caution">
    <text evidence="3">The sequence shown here is derived from an EMBL/GenBank/DDBJ whole genome shotgun (WGS) entry which is preliminary data.</text>
</comment>
<dbReference type="Proteomes" id="UP001417504">
    <property type="component" value="Unassembled WGS sequence"/>
</dbReference>
<feature type="compositionally biased region" description="Low complexity" evidence="1">
    <location>
        <begin position="195"/>
        <end position="216"/>
    </location>
</feature>
<protein>
    <submittedName>
        <fullName evidence="3">Uncharacterized protein</fullName>
    </submittedName>
</protein>
<evidence type="ECO:0000313" key="4">
    <source>
        <dbReference type="Proteomes" id="UP001417504"/>
    </source>
</evidence>
<sequence length="261" mass="29491">MCWIPNSLVSHLVRENIKRENSFPSLNSPIIYHTTSFSSFPLFLYLYLFCLYSHYVIIISMREQAPRRAAMKNTIRCCISCILPCGALDVIRVVHSNGRVEEFSQSVRASEIMKAHPKHVLRKPTSGAADEGIVPKIVVVPPDAELQRGKIYFLIPVASSPSAQSGKNRKSSSTTSARKKIKKREVLQEMLNNNSRSPSSTTTTTTTTTTRSSISMTSHLLSDQYLTEILSENRSTQMRDRKRGRVAVWRPHLESISETEY</sequence>
<gene>
    <name evidence="3" type="ORF">Sjap_000516</name>
</gene>
<proteinExistence type="predicted"/>
<keyword evidence="4" id="KW-1185">Reference proteome</keyword>
<keyword evidence="2" id="KW-0472">Membrane</keyword>
<name>A0AAP0KI76_9MAGN</name>